<gene>
    <name evidence="3" type="ORF">VOLCADRAFT_96956</name>
</gene>
<dbReference type="RefSeq" id="XP_002956033.1">
    <property type="nucleotide sequence ID" value="XM_002955987.1"/>
</dbReference>
<organism evidence="4">
    <name type="scientific">Volvox carteri f. nagariensis</name>
    <dbReference type="NCBI Taxonomy" id="3068"/>
    <lineage>
        <taxon>Eukaryota</taxon>
        <taxon>Viridiplantae</taxon>
        <taxon>Chlorophyta</taxon>
        <taxon>core chlorophytes</taxon>
        <taxon>Chlorophyceae</taxon>
        <taxon>CS clade</taxon>
        <taxon>Chlamydomonadales</taxon>
        <taxon>Volvocaceae</taxon>
        <taxon>Volvox</taxon>
    </lineage>
</organism>
<proteinExistence type="predicted"/>
<keyword evidence="2" id="KW-0472">Membrane</keyword>
<feature type="region of interest" description="Disordered" evidence="1">
    <location>
        <begin position="170"/>
        <end position="189"/>
    </location>
</feature>
<dbReference type="Proteomes" id="UP000001058">
    <property type="component" value="Unassembled WGS sequence"/>
</dbReference>
<evidence type="ECO:0000313" key="3">
    <source>
        <dbReference type="EMBL" id="EFJ42993.1"/>
    </source>
</evidence>
<accession>D8UBF1</accession>
<sequence length="271" mass="28772">MSSQPPSSCVHTCHMRALLNVATNVAVTVAVQPLFQEPTESLEAVSLRAPGTRGDPFTCPSAAAQTNTEARVWEEGTATPPPASRAPKSAPALQPPPPRSCGAAVRGASRRRRTTATSPAATLSICRPGRTPRLPQVHGTGGEQHRTDDVEEDEEPDGLEACVRILVGKGPHPDLQGGRGGAEAGERKTNHERVKVEAGEHHIEVLPPGHLPPTLCFLKLLIVRLRLELLAIVVIAVLFFLPLGSLGPAPVSVIATSYCFWTNDETSSGER</sequence>
<name>D8UBF1_VOLCA</name>
<keyword evidence="4" id="KW-1185">Reference proteome</keyword>
<feature type="compositionally biased region" description="Low complexity" evidence="1">
    <location>
        <begin position="115"/>
        <end position="124"/>
    </location>
</feature>
<dbReference type="InParanoid" id="D8UBF1"/>
<evidence type="ECO:0000313" key="4">
    <source>
        <dbReference type="Proteomes" id="UP000001058"/>
    </source>
</evidence>
<dbReference type="GeneID" id="9615058"/>
<dbReference type="KEGG" id="vcn:VOLCADRAFT_96956"/>
<evidence type="ECO:0000256" key="2">
    <source>
        <dbReference type="SAM" id="Phobius"/>
    </source>
</evidence>
<dbReference type="AlphaFoldDB" id="D8UBF1"/>
<reference evidence="3 4" key="1">
    <citation type="journal article" date="2010" name="Science">
        <title>Genomic analysis of organismal complexity in the multicellular green alga Volvox carteri.</title>
        <authorList>
            <person name="Prochnik S.E."/>
            <person name="Umen J."/>
            <person name="Nedelcu A.M."/>
            <person name="Hallmann A."/>
            <person name="Miller S.M."/>
            <person name="Nishii I."/>
            <person name="Ferris P."/>
            <person name="Kuo A."/>
            <person name="Mitros T."/>
            <person name="Fritz-Laylin L.K."/>
            <person name="Hellsten U."/>
            <person name="Chapman J."/>
            <person name="Simakov O."/>
            <person name="Rensing S.A."/>
            <person name="Terry A."/>
            <person name="Pangilinan J."/>
            <person name="Kapitonov V."/>
            <person name="Jurka J."/>
            <person name="Salamov A."/>
            <person name="Shapiro H."/>
            <person name="Schmutz J."/>
            <person name="Grimwood J."/>
            <person name="Lindquist E."/>
            <person name="Lucas S."/>
            <person name="Grigoriev I.V."/>
            <person name="Schmitt R."/>
            <person name="Kirk D."/>
            <person name="Rokhsar D.S."/>
        </authorList>
    </citation>
    <scope>NUCLEOTIDE SEQUENCE [LARGE SCALE GENOMIC DNA]</scope>
    <source>
        <strain evidence="4">f. Nagariensis / Eve</strain>
    </source>
</reference>
<protein>
    <submittedName>
        <fullName evidence="3">Uncharacterized protein</fullName>
    </submittedName>
</protein>
<feature type="transmembrane region" description="Helical" evidence="2">
    <location>
        <begin position="227"/>
        <end position="247"/>
    </location>
</feature>
<dbReference type="EMBL" id="GL378377">
    <property type="protein sequence ID" value="EFJ42993.1"/>
    <property type="molecule type" value="Genomic_DNA"/>
</dbReference>
<feature type="region of interest" description="Disordered" evidence="1">
    <location>
        <begin position="73"/>
        <end position="155"/>
    </location>
</feature>
<evidence type="ECO:0000256" key="1">
    <source>
        <dbReference type="SAM" id="MobiDB-lite"/>
    </source>
</evidence>
<keyword evidence="2" id="KW-1133">Transmembrane helix</keyword>
<keyword evidence="2" id="KW-0812">Transmembrane</keyword>